<evidence type="ECO:0000256" key="7">
    <source>
        <dbReference type="ARBA" id="ARBA00031113"/>
    </source>
</evidence>
<protein>
    <recommendedName>
        <fullName evidence="2">serine--tRNA ligase</fullName>
        <ecNumber evidence="2">6.1.1.11</ecNumber>
    </recommendedName>
    <alternativeName>
        <fullName evidence="7">Seryl-tRNA synthetase</fullName>
    </alternativeName>
</protein>
<feature type="domain" description="Aminoacyl-transfer RNA synthetases class-II family profile" evidence="8">
    <location>
        <begin position="226"/>
        <end position="465"/>
    </location>
</feature>
<dbReference type="GO" id="GO:0004828">
    <property type="term" value="F:serine-tRNA ligase activity"/>
    <property type="evidence" value="ECO:0007669"/>
    <property type="project" value="UniProtKB-EC"/>
</dbReference>
<evidence type="ECO:0000259" key="8">
    <source>
        <dbReference type="PROSITE" id="PS50862"/>
    </source>
</evidence>
<keyword evidence="9" id="KW-1185">Reference proteome</keyword>
<dbReference type="GeneID" id="106175026"/>
<accession>A0A1S3JQN9</accession>
<dbReference type="GO" id="GO:0006434">
    <property type="term" value="P:seryl-tRNA aminoacylation"/>
    <property type="evidence" value="ECO:0007669"/>
    <property type="project" value="InterPro"/>
</dbReference>
<organism evidence="9 10">
    <name type="scientific">Lingula anatina</name>
    <name type="common">Brachiopod</name>
    <name type="synonym">Lingula unguis</name>
    <dbReference type="NCBI Taxonomy" id="7574"/>
    <lineage>
        <taxon>Eukaryota</taxon>
        <taxon>Metazoa</taxon>
        <taxon>Spiralia</taxon>
        <taxon>Lophotrochozoa</taxon>
        <taxon>Brachiopoda</taxon>
        <taxon>Linguliformea</taxon>
        <taxon>Lingulata</taxon>
        <taxon>Lingulida</taxon>
        <taxon>Linguloidea</taxon>
        <taxon>Lingulidae</taxon>
        <taxon>Lingula</taxon>
    </lineage>
</organism>
<dbReference type="FunCoup" id="A0A1S3JQN9">
    <property type="interactions" value="716"/>
</dbReference>
<keyword evidence="5" id="KW-0067">ATP-binding</keyword>
<evidence type="ECO:0000313" key="10">
    <source>
        <dbReference type="RefSeq" id="XP_013412289.1"/>
    </source>
</evidence>
<evidence type="ECO:0000256" key="4">
    <source>
        <dbReference type="ARBA" id="ARBA00022741"/>
    </source>
</evidence>
<evidence type="ECO:0000256" key="5">
    <source>
        <dbReference type="ARBA" id="ARBA00022840"/>
    </source>
</evidence>
<sequence>MICQPFGHHFRCKLWQSQSLLNLSRSYVRHLSTRQQGMIPPAIQYPLFNRTNCIHRNVQNGTLRNSLRGFSNSVHLSKPISFHINPPELNIEYLLDPCNKDIIQKNIMNRKGESVDLGHLIELKRQYEAASNDVEKKNILSSITKEASSIPNNSHPDSPIGDEAKARLVKLCGEKKEFNFKCKSHIDLCSAESGLDLLKVRNVGQTTGNRTYYLKGDAAQMQQALIKYTVPKLLNRQDKSFTLISVPDMLHPDIIEACGFKTTGDRTQVYTLDQEKHGQICLSGTAEMALGGFYANRVLDLDQLPQRVCAVSRCYRAETSNREEEKGIYRVHQFTKVEMFGVTADETGTESEELLKEFIELQEDLYDGLGLHFRILDMPTEELGAPAYRKYDMEAWMPEKQFWGEISSSSNCTDYQSRRLHIKYRARDGSEKFVHTVNGTACAVPRLIMAIVENSQNEDGTISIPQALQKYMFPKGKQIIEKPEKPWKTQYYYKFSDEQFRRFR</sequence>
<dbReference type="OrthoDB" id="10264585at2759"/>
<dbReference type="PRINTS" id="PR00981">
    <property type="entry name" value="TRNASYNTHSER"/>
</dbReference>
<name>A0A1S3JQN9_LINAN</name>
<dbReference type="InParanoid" id="A0A1S3JQN9"/>
<dbReference type="Proteomes" id="UP000085678">
    <property type="component" value="Unplaced"/>
</dbReference>
<dbReference type="EC" id="6.1.1.11" evidence="2"/>
<dbReference type="KEGG" id="lak:106175026"/>
<keyword evidence="3 10" id="KW-0436">Ligase</keyword>
<reference evidence="10" key="1">
    <citation type="submission" date="2025-08" db="UniProtKB">
        <authorList>
            <consortium name="RefSeq"/>
        </authorList>
    </citation>
    <scope>IDENTIFICATION</scope>
    <source>
        <tissue evidence="10">Gonads</tissue>
    </source>
</reference>
<dbReference type="NCBIfam" id="TIGR00414">
    <property type="entry name" value="serS"/>
    <property type="match status" value="1"/>
</dbReference>
<dbReference type="InterPro" id="IPR002317">
    <property type="entry name" value="Ser-tRNA-ligase_type_1"/>
</dbReference>
<keyword evidence="6" id="KW-0030">Aminoacyl-tRNA synthetase</keyword>
<dbReference type="InterPro" id="IPR006195">
    <property type="entry name" value="aa-tRNA-synth_II"/>
</dbReference>
<gene>
    <name evidence="10" type="primary">LOC106175026</name>
</gene>
<evidence type="ECO:0000256" key="6">
    <source>
        <dbReference type="ARBA" id="ARBA00023146"/>
    </source>
</evidence>
<dbReference type="STRING" id="7574.A0A1S3JQN9"/>
<dbReference type="AlphaFoldDB" id="A0A1S3JQN9"/>
<dbReference type="GO" id="GO:0005524">
    <property type="term" value="F:ATP binding"/>
    <property type="evidence" value="ECO:0007669"/>
    <property type="project" value="UniProtKB-KW"/>
</dbReference>
<evidence type="ECO:0000256" key="3">
    <source>
        <dbReference type="ARBA" id="ARBA00022598"/>
    </source>
</evidence>
<dbReference type="RefSeq" id="XP_013412289.1">
    <property type="nucleotide sequence ID" value="XM_013556835.1"/>
</dbReference>
<dbReference type="Gene3D" id="3.30.930.10">
    <property type="entry name" value="Bira Bifunctional Protein, Domain 2"/>
    <property type="match status" value="1"/>
</dbReference>
<dbReference type="SUPFAM" id="SSF55681">
    <property type="entry name" value="Class II aaRS and biotin synthetases"/>
    <property type="match status" value="1"/>
</dbReference>
<dbReference type="PROSITE" id="PS50862">
    <property type="entry name" value="AA_TRNA_LIGASE_II"/>
    <property type="match status" value="1"/>
</dbReference>
<dbReference type="PANTHER" id="PTHR11778">
    <property type="entry name" value="SERYL-TRNA SYNTHETASE"/>
    <property type="match status" value="1"/>
</dbReference>
<evidence type="ECO:0000256" key="1">
    <source>
        <dbReference type="ARBA" id="ARBA00010728"/>
    </source>
</evidence>
<evidence type="ECO:0000256" key="2">
    <source>
        <dbReference type="ARBA" id="ARBA00012840"/>
    </source>
</evidence>
<proteinExistence type="inferred from homology"/>
<dbReference type="InterPro" id="IPR045864">
    <property type="entry name" value="aa-tRNA-synth_II/BPL/LPL"/>
</dbReference>
<evidence type="ECO:0000313" key="9">
    <source>
        <dbReference type="Proteomes" id="UP000085678"/>
    </source>
</evidence>
<comment type="similarity">
    <text evidence="1">Belongs to the class-II aminoacyl-tRNA synthetase family. Type-1 seryl-tRNA synthetase subfamily.</text>
</comment>
<keyword evidence="4" id="KW-0547">Nucleotide-binding</keyword>
<dbReference type="FunFam" id="3.30.930.10:FF:000078">
    <property type="entry name" value="Seryl-tRNA synthetase"/>
    <property type="match status" value="1"/>
</dbReference>
<dbReference type="Pfam" id="PF00587">
    <property type="entry name" value="tRNA-synt_2b"/>
    <property type="match status" value="1"/>
</dbReference>
<dbReference type="InterPro" id="IPR002314">
    <property type="entry name" value="aa-tRNA-synt_IIb"/>
</dbReference>